<dbReference type="GeneID" id="119728517"/>
<dbReference type="Pfam" id="PF09801">
    <property type="entry name" value="SYS1"/>
    <property type="match status" value="1"/>
</dbReference>
<keyword evidence="7" id="KW-1185">Reference proteome</keyword>
<reference evidence="6" key="1">
    <citation type="submission" date="2022-11" db="UniProtKB">
        <authorList>
            <consortium name="EnsemblMetazoa"/>
        </authorList>
    </citation>
    <scope>IDENTIFICATION</scope>
</reference>
<dbReference type="OMA" id="FPSTEHW"/>
<dbReference type="OrthoDB" id="542931at2759"/>
<evidence type="ECO:0000256" key="5">
    <source>
        <dbReference type="SAM" id="Phobius"/>
    </source>
</evidence>
<dbReference type="InterPro" id="IPR019185">
    <property type="entry name" value="Integral_membrane_SYS1-rel"/>
</dbReference>
<keyword evidence="4 5" id="KW-0472">Membrane</keyword>
<keyword evidence="3 5" id="KW-1133">Transmembrane helix</keyword>
<evidence type="ECO:0000256" key="1">
    <source>
        <dbReference type="ARBA" id="ARBA00004141"/>
    </source>
</evidence>
<evidence type="ECO:0000256" key="2">
    <source>
        <dbReference type="ARBA" id="ARBA00022692"/>
    </source>
</evidence>
<feature type="transmembrane region" description="Helical" evidence="5">
    <location>
        <begin position="85"/>
        <end position="103"/>
    </location>
</feature>
<dbReference type="AlphaFoldDB" id="A0A913ZYS6"/>
<feature type="transmembrane region" description="Helical" evidence="5">
    <location>
        <begin position="110"/>
        <end position="127"/>
    </location>
</feature>
<protein>
    <submittedName>
        <fullName evidence="6">Uncharacterized protein</fullName>
    </submittedName>
</protein>
<dbReference type="EnsemblMetazoa" id="XM_038200789.1">
    <property type="protein sequence ID" value="XP_038056717.1"/>
    <property type="gene ID" value="LOC119728517"/>
</dbReference>
<proteinExistence type="predicted"/>
<evidence type="ECO:0000256" key="4">
    <source>
        <dbReference type="ARBA" id="ARBA00023136"/>
    </source>
</evidence>
<name>A0A913ZYS6_PATMI</name>
<dbReference type="RefSeq" id="XP_038056717.1">
    <property type="nucleotide sequence ID" value="XM_038200789.1"/>
</dbReference>
<evidence type="ECO:0000256" key="3">
    <source>
        <dbReference type="ARBA" id="ARBA00022989"/>
    </source>
</evidence>
<sequence length="176" mass="20275">MSLDKEKHASRLFPGIEHSPSMAVIFWLLLSLTSFYTVFYITASLVHGIFKFHNFDGTIPFHYKSFENIFTNSTKWSTQPFLGDFIALESTFFVSTFVFLTFLRQRLWDFSVTVTIIHSAITCAVNLSFPLVWEWWICLLIGLVINISFGQLINQIINEKKKGSVKFNKKRTGAVS</sequence>
<evidence type="ECO:0000313" key="7">
    <source>
        <dbReference type="Proteomes" id="UP000887568"/>
    </source>
</evidence>
<feature type="transmembrane region" description="Helical" evidence="5">
    <location>
        <begin position="133"/>
        <end position="153"/>
    </location>
</feature>
<organism evidence="6 7">
    <name type="scientific">Patiria miniata</name>
    <name type="common">Bat star</name>
    <name type="synonym">Asterina miniata</name>
    <dbReference type="NCBI Taxonomy" id="46514"/>
    <lineage>
        <taxon>Eukaryota</taxon>
        <taxon>Metazoa</taxon>
        <taxon>Echinodermata</taxon>
        <taxon>Eleutherozoa</taxon>
        <taxon>Asterozoa</taxon>
        <taxon>Asteroidea</taxon>
        <taxon>Valvatacea</taxon>
        <taxon>Valvatida</taxon>
        <taxon>Asterinidae</taxon>
        <taxon>Patiria</taxon>
    </lineage>
</organism>
<evidence type="ECO:0000313" key="6">
    <source>
        <dbReference type="EnsemblMetazoa" id="XP_038056717.1"/>
    </source>
</evidence>
<feature type="transmembrane region" description="Helical" evidence="5">
    <location>
        <begin position="21"/>
        <end position="43"/>
    </location>
</feature>
<dbReference type="Proteomes" id="UP000887568">
    <property type="component" value="Unplaced"/>
</dbReference>
<accession>A0A913ZYS6</accession>
<keyword evidence="2 5" id="KW-0812">Transmembrane</keyword>
<comment type="subcellular location">
    <subcellularLocation>
        <location evidence="1">Membrane</location>
        <topology evidence="1">Multi-pass membrane protein</topology>
    </subcellularLocation>
</comment>
<dbReference type="GO" id="GO:0016020">
    <property type="term" value="C:membrane"/>
    <property type="evidence" value="ECO:0007669"/>
    <property type="project" value="UniProtKB-SubCell"/>
</dbReference>
<dbReference type="CTD" id="253582"/>